<dbReference type="Proteomes" id="UP001054837">
    <property type="component" value="Unassembled WGS sequence"/>
</dbReference>
<protein>
    <submittedName>
        <fullName evidence="2">Uncharacterized protein</fullName>
    </submittedName>
</protein>
<name>A0AAV4SZS9_9ARAC</name>
<dbReference type="EMBL" id="BPLQ01008637">
    <property type="protein sequence ID" value="GIY38544.1"/>
    <property type="molecule type" value="Genomic_DNA"/>
</dbReference>
<evidence type="ECO:0000313" key="3">
    <source>
        <dbReference type="Proteomes" id="UP001054837"/>
    </source>
</evidence>
<evidence type="ECO:0000256" key="1">
    <source>
        <dbReference type="SAM" id="MobiDB-lite"/>
    </source>
</evidence>
<proteinExistence type="predicted"/>
<organism evidence="2 3">
    <name type="scientific">Caerostris darwini</name>
    <dbReference type="NCBI Taxonomy" id="1538125"/>
    <lineage>
        <taxon>Eukaryota</taxon>
        <taxon>Metazoa</taxon>
        <taxon>Ecdysozoa</taxon>
        <taxon>Arthropoda</taxon>
        <taxon>Chelicerata</taxon>
        <taxon>Arachnida</taxon>
        <taxon>Araneae</taxon>
        <taxon>Araneomorphae</taxon>
        <taxon>Entelegynae</taxon>
        <taxon>Araneoidea</taxon>
        <taxon>Araneidae</taxon>
        <taxon>Caerostris</taxon>
    </lineage>
</organism>
<reference evidence="2 3" key="1">
    <citation type="submission" date="2021-06" db="EMBL/GenBank/DDBJ databases">
        <title>Caerostris darwini draft genome.</title>
        <authorList>
            <person name="Kono N."/>
            <person name="Arakawa K."/>
        </authorList>
    </citation>
    <scope>NUCLEOTIDE SEQUENCE [LARGE SCALE GENOMIC DNA]</scope>
</reference>
<sequence length="36" mass="4064">MVPLRKVTLSGKDGTLKESHPWAERKAPLRKVTFGE</sequence>
<dbReference type="AlphaFoldDB" id="A0AAV4SZS9"/>
<evidence type="ECO:0000313" key="2">
    <source>
        <dbReference type="EMBL" id="GIY38544.1"/>
    </source>
</evidence>
<comment type="caution">
    <text evidence="2">The sequence shown here is derived from an EMBL/GenBank/DDBJ whole genome shotgun (WGS) entry which is preliminary data.</text>
</comment>
<keyword evidence="3" id="KW-1185">Reference proteome</keyword>
<accession>A0AAV4SZS9</accession>
<gene>
    <name evidence="2" type="ORF">CDAR_517091</name>
</gene>
<feature type="non-terminal residue" evidence="2">
    <location>
        <position position="36"/>
    </location>
</feature>
<feature type="region of interest" description="Disordered" evidence="1">
    <location>
        <begin position="1"/>
        <end position="22"/>
    </location>
</feature>